<dbReference type="InterPro" id="IPR025315">
    <property type="entry name" value="DUF4220"/>
</dbReference>
<keyword evidence="1" id="KW-0812">Transmembrane</keyword>
<sequence>MSSFSLFHLLRRRFFGFTCGESSQLKTHDFVFKGLLAKNEDGTIDYNRVFRVIDVELAFMYDFFFTKYALLYYGSKASTSLSLAVASLVFATAYTVPKPKFYINQEVDVVVNKTIPRATIVVTVMILGSIGVLVGTTFALLDDHLGQSNLCLSIYPRTSSEFKEKLLLHEIGVFASNKHYYRDKLGQYSLVESVMSYHPSPPVADRKIDICCKFLDSFPFIIACTSMHGGSAIGGLENPSRCPQRKQALMQSLERTDGILTNGKSSLVLMEHTTWSGLAGMKCTQSWGEDAP</sequence>
<accession>A0A5J9VVS2</accession>
<evidence type="ECO:0000259" key="2">
    <source>
        <dbReference type="Pfam" id="PF13968"/>
    </source>
</evidence>
<keyword evidence="1" id="KW-1133">Transmembrane helix</keyword>
<evidence type="ECO:0000256" key="1">
    <source>
        <dbReference type="SAM" id="Phobius"/>
    </source>
</evidence>
<feature type="transmembrane region" description="Helical" evidence="1">
    <location>
        <begin position="77"/>
        <end position="97"/>
    </location>
</feature>
<keyword evidence="4" id="KW-1185">Reference proteome</keyword>
<keyword evidence="1" id="KW-0472">Membrane</keyword>
<proteinExistence type="predicted"/>
<dbReference type="AlphaFoldDB" id="A0A5J9VVS2"/>
<dbReference type="EMBL" id="RWGY01000007">
    <property type="protein sequence ID" value="TVU40329.1"/>
    <property type="molecule type" value="Genomic_DNA"/>
</dbReference>
<name>A0A5J9VVS2_9POAL</name>
<dbReference type="PANTHER" id="PTHR31325">
    <property type="entry name" value="OS01G0798800 PROTEIN-RELATED"/>
    <property type="match status" value="1"/>
</dbReference>
<feature type="transmembrane region" description="Helical" evidence="1">
    <location>
        <begin position="118"/>
        <end position="141"/>
    </location>
</feature>
<protein>
    <recommendedName>
        <fullName evidence="2">DUF4220 domain-containing protein</fullName>
    </recommendedName>
</protein>
<evidence type="ECO:0000313" key="3">
    <source>
        <dbReference type="EMBL" id="TVU40329.1"/>
    </source>
</evidence>
<dbReference type="Gramene" id="TVU40329">
    <property type="protein sequence ID" value="TVU40329"/>
    <property type="gene ID" value="EJB05_13788"/>
</dbReference>
<dbReference type="OrthoDB" id="694274at2759"/>
<dbReference type="Pfam" id="PF13968">
    <property type="entry name" value="DUF4220"/>
    <property type="match status" value="1"/>
</dbReference>
<organism evidence="3 4">
    <name type="scientific">Eragrostis curvula</name>
    <name type="common">weeping love grass</name>
    <dbReference type="NCBI Taxonomy" id="38414"/>
    <lineage>
        <taxon>Eukaryota</taxon>
        <taxon>Viridiplantae</taxon>
        <taxon>Streptophyta</taxon>
        <taxon>Embryophyta</taxon>
        <taxon>Tracheophyta</taxon>
        <taxon>Spermatophyta</taxon>
        <taxon>Magnoliopsida</taxon>
        <taxon>Liliopsida</taxon>
        <taxon>Poales</taxon>
        <taxon>Poaceae</taxon>
        <taxon>PACMAD clade</taxon>
        <taxon>Chloridoideae</taxon>
        <taxon>Eragrostideae</taxon>
        <taxon>Eragrostidinae</taxon>
        <taxon>Eragrostis</taxon>
    </lineage>
</organism>
<reference evidence="3 4" key="1">
    <citation type="journal article" date="2019" name="Sci. Rep.">
        <title>A high-quality genome of Eragrostis curvula grass provides insights into Poaceae evolution and supports new strategies to enhance forage quality.</title>
        <authorList>
            <person name="Carballo J."/>
            <person name="Santos B.A.C.M."/>
            <person name="Zappacosta D."/>
            <person name="Garbus I."/>
            <person name="Selva J.P."/>
            <person name="Gallo C.A."/>
            <person name="Diaz A."/>
            <person name="Albertini E."/>
            <person name="Caccamo M."/>
            <person name="Echenique V."/>
        </authorList>
    </citation>
    <scope>NUCLEOTIDE SEQUENCE [LARGE SCALE GENOMIC DNA]</scope>
    <source>
        <strain evidence="4">cv. Victoria</strain>
        <tissue evidence="3">Leaf</tissue>
    </source>
</reference>
<gene>
    <name evidence="3" type="ORF">EJB05_13788</name>
</gene>
<evidence type="ECO:0000313" key="4">
    <source>
        <dbReference type="Proteomes" id="UP000324897"/>
    </source>
</evidence>
<feature type="non-terminal residue" evidence="3">
    <location>
        <position position="1"/>
    </location>
</feature>
<dbReference type="Proteomes" id="UP000324897">
    <property type="component" value="Chromosome 4"/>
</dbReference>
<comment type="caution">
    <text evidence="3">The sequence shown here is derived from an EMBL/GenBank/DDBJ whole genome shotgun (WGS) entry which is preliminary data.</text>
</comment>
<feature type="domain" description="DUF4220" evidence="2">
    <location>
        <begin position="2"/>
        <end position="192"/>
    </location>
</feature>